<dbReference type="PANTHER" id="PTHR23310:SF62">
    <property type="entry name" value="ACYL-COA BINDING PROTEIN 1, ISOFORM A"/>
    <property type="match status" value="1"/>
</dbReference>
<evidence type="ECO:0000259" key="3">
    <source>
        <dbReference type="PROSITE" id="PS51228"/>
    </source>
</evidence>
<comment type="similarity">
    <text evidence="1">Belongs to the ACBP family.</text>
</comment>
<keyword evidence="5" id="KW-1185">Reference proteome</keyword>
<reference evidence="4" key="1">
    <citation type="submission" date="2023-03" db="EMBL/GenBank/DDBJ databases">
        <title>Massive genome expansion in bonnet fungi (Mycena s.s.) driven by repeated elements and novel gene families across ecological guilds.</title>
        <authorList>
            <consortium name="Lawrence Berkeley National Laboratory"/>
            <person name="Harder C.B."/>
            <person name="Miyauchi S."/>
            <person name="Viragh M."/>
            <person name="Kuo A."/>
            <person name="Thoen E."/>
            <person name="Andreopoulos B."/>
            <person name="Lu D."/>
            <person name="Skrede I."/>
            <person name="Drula E."/>
            <person name="Henrissat B."/>
            <person name="Morin E."/>
            <person name="Kohler A."/>
            <person name="Barry K."/>
            <person name="LaButti K."/>
            <person name="Morin E."/>
            <person name="Salamov A."/>
            <person name="Lipzen A."/>
            <person name="Mereny Z."/>
            <person name="Hegedus B."/>
            <person name="Baldrian P."/>
            <person name="Stursova M."/>
            <person name="Weitz H."/>
            <person name="Taylor A."/>
            <person name="Grigoriev I.V."/>
            <person name="Nagy L.G."/>
            <person name="Martin F."/>
            <person name="Kauserud H."/>
        </authorList>
    </citation>
    <scope>NUCLEOTIDE SEQUENCE</scope>
    <source>
        <strain evidence="4">CBHHK200</strain>
    </source>
</reference>
<evidence type="ECO:0000313" key="5">
    <source>
        <dbReference type="Proteomes" id="UP001218188"/>
    </source>
</evidence>
<dbReference type="AlphaFoldDB" id="A0AAD6WQE6"/>
<dbReference type="Proteomes" id="UP001218188">
    <property type="component" value="Unassembled WGS sequence"/>
</dbReference>
<evidence type="ECO:0000256" key="2">
    <source>
        <dbReference type="ARBA" id="ARBA00023121"/>
    </source>
</evidence>
<protein>
    <submittedName>
        <fullName evidence="4">Acyl CoA binding protein-domain-containing protein</fullName>
    </submittedName>
</protein>
<dbReference type="PRINTS" id="PR00689">
    <property type="entry name" value="ACOABINDINGP"/>
</dbReference>
<proteinExistence type="inferred from homology"/>
<evidence type="ECO:0000256" key="1">
    <source>
        <dbReference type="ARBA" id="ARBA00005567"/>
    </source>
</evidence>
<dbReference type="InterPro" id="IPR035984">
    <property type="entry name" value="Acyl-CoA-binding_sf"/>
</dbReference>
<sequence>MEGKWGQHPWVPVSALKFCPPRNFFSATESQDLAVIIKLKNSTRTTSYERIQTALQQRSPTRARPRAQDRGWLYFHFRKSITHRSLSLYSTSIAEFTMSEAKFEKAVAIVQGLPKDGPVKPSQDDQLYFYSYFKQAKFGDNTTTRPGMLDFVGKAKWDAWTGVKGTSKEDAWAKYVAKLTELLKNAGGQEAHIAEIEAA</sequence>
<dbReference type="Pfam" id="PF00887">
    <property type="entry name" value="ACBP"/>
    <property type="match status" value="1"/>
</dbReference>
<keyword evidence="2" id="KW-0446">Lipid-binding</keyword>
<organism evidence="4 5">
    <name type="scientific">Mycena alexandri</name>
    <dbReference type="NCBI Taxonomy" id="1745969"/>
    <lineage>
        <taxon>Eukaryota</taxon>
        <taxon>Fungi</taxon>
        <taxon>Dikarya</taxon>
        <taxon>Basidiomycota</taxon>
        <taxon>Agaricomycotina</taxon>
        <taxon>Agaricomycetes</taxon>
        <taxon>Agaricomycetidae</taxon>
        <taxon>Agaricales</taxon>
        <taxon>Marasmiineae</taxon>
        <taxon>Mycenaceae</taxon>
        <taxon>Mycena</taxon>
    </lineage>
</organism>
<feature type="domain" description="ACB" evidence="3">
    <location>
        <begin position="99"/>
        <end position="188"/>
    </location>
</feature>
<name>A0AAD6WQE6_9AGAR</name>
<dbReference type="EMBL" id="JARJCM010000282">
    <property type="protein sequence ID" value="KAJ7019836.1"/>
    <property type="molecule type" value="Genomic_DNA"/>
</dbReference>
<evidence type="ECO:0000313" key="4">
    <source>
        <dbReference type="EMBL" id="KAJ7019836.1"/>
    </source>
</evidence>
<dbReference type="InterPro" id="IPR000582">
    <property type="entry name" value="Acyl-CoA-binding_protein"/>
</dbReference>
<dbReference type="Gene3D" id="1.20.80.10">
    <property type="match status" value="1"/>
</dbReference>
<comment type="caution">
    <text evidence="4">The sequence shown here is derived from an EMBL/GenBank/DDBJ whole genome shotgun (WGS) entry which is preliminary data.</text>
</comment>
<dbReference type="GO" id="GO:0006631">
    <property type="term" value="P:fatty acid metabolic process"/>
    <property type="evidence" value="ECO:0007669"/>
    <property type="project" value="TreeGrafter"/>
</dbReference>
<dbReference type="GO" id="GO:0000062">
    <property type="term" value="F:fatty-acyl-CoA binding"/>
    <property type="evidence" value="ECO:0007669"/>
    <property type="project" value="InterPro"/>
</dbReference>
<dbReference type="InterPro" id="IPR014352">
    <property type="entry name" value="FERM/acyl-CoA-bd_prot_sf"/>
</dbReference>
<accession>A0AAD6WQE6</accession>
<dbReference type="PROSITE" id="PS51228">
    <property type="entry name" value="ACB_2"/>
    <property type="match status" value="1"/>
</dbReference>
<dbReference type="PANTHER" id="PTHR23310">
    <property type="entry name" value="ACYL-COA-BINDING PROTEIN, ACBP"/>
    <property type="match status" value="1"/>
</dbReference>
<dbReference type="SUPFAM" id="SSF47027">
    <property type="entry name" value="Acyl-CoA binding protein"/>
    <property type="match status" value="1"/>
</dbReference>
<dbReference type="FunFam" id="1.20.80.10:FF:000010">
    <property type="entry name" value="Acyl-CoA-binding domain-containing protein 5"/>
    <property type="match status" value="1"/>
</dbReference>
<gene>
    <name evidence="4" type="ORF">C8F04DRAFT_1146502</name>
</gene>